<keyword evidence="4 11" id="KW-0500">Molybdenum</keyword>
<dbReference type="EMBL" id="FWFG01000057">
    <property type="protein sequence ID" value="SLM91326.1"/>
    <property type="molecule type" value="Genomic_DNA"/>
</dbReference>
<keyword evidence="7" id="KW-0764">Sulfate transport</keyword>
<keyword evidence="3 10" id="KW-0813">Transport</keyword>
<evidence type="ECO:0000256" key="8">
    <source>
        <dbReference type="ARBA" id="ARBA00023136"/>
    </source>
</evidence>
<dbReference type="PROSITE" id="PS50928">
    <property type="entry name" value="ABC_TM1"/>
    <property type="match status" value="1"/>
</dbReference>
<proteinExistence type="inferred from homology"/>
<dbReference type="OrthoDB" id="9774448at2"/>
<comment type="function">
    <text evidence="11">Part of the binding-protein-dependent transport system for molybdenum; probably responsible for the translocation of the substrate across the membrane.</text>
</comment>
<dbReference type="GO" id="GO:0005886">
    <property type="term" value="C:plasma membrane"/>
    <property type="evidence" value="ECO:0007669"/>
    <property type="project" value="UniProtKB-SubCell"/>
</dbReference>
<dbReference type="InterPro" id="IPR006469">
    <property type="entry name" value="NifC_ABC_porter"/>
</dbReference>
<keyword evidence="6 10" id="KW-1133">Transmembrane helix</keyword>
<keyword evidence="14" id="KW-1185">Reference proteome</keyword>
<comment type="function">
    <text evidence="9">Part of the ABC transporter complex CysAWTP (TC 3.A.1.6.1) involved in sulfate/thiosulfate import. Probably responsible for the translocation of the substrate across the membrane.</text>
</comment>
<feature type="domain" description="ABC transmembrane type-1" evidence="12">
    <location>
        <begin position="69"/>
        <end position="271"/>
    </location>
</feature>
<evidence type="ECO:0000256" key="6">
    <source>
        <dbReference type="ARBA" id="ARBA00022989"/>
    </source>
</evidence>
<keyword evidence="5 10" id="KW-0812">Transmembrane</keyword>
<dbReference type="Pfam" id="PF00528">
    <property type="entry name" value="BPD_transp_1"/>
    <property type="match status" value="1"/>
</dbReference>
<evidence type="ECO:0000256" key="1">
    <source>
        <dbReference type="ARBA" id="ARBA00004141"/>
    </source>
</evidence>
<dbReference type="PANTHER" id="PTHR30406">
    <property type="entry name" value="SULFATE TRANSPORT SYSTEM PERMEASE PROTEIN"/>
    <property type="match status" value="1"/>
</dbReference>
<dbReference type="GO" id="GO:0015419">
    <property type="term" value="F:ABC-type sulfate transporter activity"/>
    <property type="evidence" value="ECO:0007669"/>
    <property type="project" value="InterPro"/>
</dbReference>
<dbReference type="InterPro" id="IPR011867">
    <property type="entry name" value="ModB_ABC"/>
</dbReference>
<dbReference type="AlphaFoldDB" id="A0A1X6WZH5"/>
<feature type="transmembrane region" description="Helical" evidence="10">
    <location>
        <begin position="141"/>
        <end position="163"/>
    </location>
</feature>
<dbReference type="Proteomes" id="UP000195981">
    <property type="component" value="Unassembled WGS sequence"/>
</dbReference>
<dbReference type="CDD" id="cd06261">
    <property type="entry name" value="TM_PBP2"/>
    <property type="match status" value="1"/>
</dbReference>
<keyword evidence="11" id="KW-1003">Cell membrane</keyword>
<protein>
    <recommendedName>
        <fullName evidence="11">Molybdenum transport system permease</fullName>
    </recommendedName>
</protein>
<dbReference type="Gene3D" id="1.10.3720.10">
    <property type="entry name" value="MetI-like"/>
    <property type="match status" value="1"/>
</dbReference>
<sequence>MTAPAAPRGHPGPPHTARSGVGVPQPVPILALAALAACAVLLPLAAILLAVPWSQAGALLTEQASLTALRLSLLTAGISAMICLALGLPLALVLTRTGFPGRSLLRAVILVPLVLPPVVSGLALLMTVGRRGILGPLLEQAGIQVVFTPAAVVLAQVFVSLPFTVLTLEGALTALGTDAERVAATLGASPATVLARITLPRLAPALLTGTILAFARSLGEFGATLTVAGSLEGSTRTLPLLIYLARESDVGSAAVLSLLLIVVALGVVLFAYARRPGGADGGRGER</sequence>
<dbReference type="PANTHER" id="PTHR30406:SF8">
    <property type="entry name" value="SULFATE TRANSPORT SYSTEM PERMEASE PROTEIN CYST"/>
    <property type="match status" value="1"/>
</dbReference>
<evidence type="ECO:0000259" key="12">
    <source>
        <dbReference type="PROSITE" id="PS50928"/>
    </source>
</evidence>
<evidence type="ECO:0000256" key="10">
    <source>
        <dbReference type="RuleBase" id="RU363032"/>
    </source>
</evidence>
<dbReference type="NCBIfam" id="TIGR01581">
    <property type="entry name" value="Mo_ABC_porter"/>
    <property type="match status" value="1"/>
</dbReference>
<feature type="transmembrane region" description="Helical" evidence="10">
    <location>
        <begin position="71"/>
        <end position="92"/>
    </location>
</feature>
<dbReference type="InterPro" id="IPR005667">
    <property type="entry name" value="Sulph_transpt2"/>
</dbReference>
<evidence type="ECO:0000256" key="3">
    <source>
        <dbReference type="ARBA" id="ARBA00022448"/>
    </source>
</evidence>
<reference evidence="13 14" key="1">
    <citation type="submission" date="2017-02" db="EMBL/GenBank/DDBJ databases">
        <authorList>
            <person name="Peterson S.W."/>
        </authorList>
    </citation>
    <scope>NUCLEOTIDE SEQUENCE [LARGE SCALE GENOMIC DNA]</scope>
    <source>
        <strain evidence="13 14">CIP104813</strain>
    </source>
</reference>
<name>A0A1X6WZH5_9MICO</name>
<evidence type="ECO:0000256" key="4">
    <source>
        <dbReference type="ARBA" id="ARBA00022505"/>
    </source>
</evidence>
<feature type="transmembrane region" description="Helical" evidence="10">
    <location>
        <begin position="104"/>
        <end position="129"/>
    </location>
</feature>
<comment type="subcellular location">
    <subcellularLocation>
        <location evidence="10">Cell membrane</location>
        <topology evidence="10">Multi-pass membrane protein</topology>
    </subcellularLocation>
    <subcellularLocation>
        <location evidence="1">Membrane</location>
        <topology evidence="1">Multi-pass membrane protein</topology>
    </subcellularLocation>
</comment>
<feature type="transmembrane region" description="Helical" evidence="10">
    <location>
        <begin position="250"/>
        <end position="273"/>
    </location>
</feature>
<dbReference type="InterPro" id="IPR000515">
    <property type="entry name" value="MetI-like"/>
</dbReference>
<comment type="similarity">
    <text evidence="11">Belongs to the binding-protein-dependent transport system permease family. CysTW subfamily.</text>
</comment>
<organism evidence="13 14">
    <name type="scientific">Brachybacterium nesterenkovii</name>
    <dbReference type="NCBI Taxonomy" id="47847"/>
    <lineage>
        <taxon>Bacteria</taxon>
        <taxon>Bacillati</taxon>
        <taxon>Actinomycetota</taxon>
        <taxon>Actinomycetes</taxon>
        <taxon>Micrococcales</taxon>
        <taxon>Dermabacteraceae</taxon>
        <taxon>Brachybacterium</taxon>
    </lineage>
</organism>
<evidence type="ECO:0000256" key="9">
    <source>
        <dbReference type="ARBA" id="ARBA00025323"/>
    </source>
</evidence>
<evidence type="ECO:0000313" key="14">
    <source>
        <dbReference type="Proteomes" id="UP000195981"/>
    </source>
</evidence>
<dbReference type="GO" id="GO:0015098">
    <property type="term" value="F:molybdate ion transmembrane transporter activity"/>
    <property type="evidence" value="ECO:0007669"/>
    <property type="project" value="UniProtKB-UniRule"/>
</dbReference>
<evidence type="ECO:0000256" key="7">
    <source>
        <dbReference type="ARBA" id="ARBA00023032"/>
    </source>
</evidence>
<comment type="subunit">
    <text evidence="2">The complex is composed of two ATP-binding proteins (CysA), two transmembrane proteins (CysT and CysW) and a solute-binding protein (CysP).</text>
</comment>
<dbReference type="SUPFAM" id="SSF161098">
    <property type="entry name" value="MetI-like"/>
    <property type="match status" value="1"/>
</dbReference>
<keyword evidence="8 10" id="KW-0472">Membrane</keyword>
<dbReference type="InterPro" id="IPR035906">
    <property type="entry name" value="MetI-like_sf"/>
</dbReference>
<gene>
    <name evidence="13" type="ORF">FM110_06410</name>
</gene>
<evidence type="ECO:0000256" key="2">
    <source>
        <dbReference type="ARBA" id="ARBA00011779"/>
    </source>
</evidence>
<dbReference type="NCBIfam" id="TIGR02141">
    <property type="entry name" value="modB_ABC"/>
    <property type="match status" value="1"/>
</dbReference>
<feature type="transmembrane region" description="Helical" evidence="10">
    <location>
        <begin position="29"/>
        <end position="51"/>
    </location>
</feature>
<accession>A0A1X6WZH5</accession>
<dbReference type="RefSeq" id="WP_087103744.1">
    <property type="nucleotide sequence ID" value="NZ_FWFG01000057.1"/>
</dbReference>
<evidence type="ECO:0000313" key="13">
    <source>
        <dbReference type="EMBL" id="SLM91326.1"/>
    </source>
</evidence>
<evidence type="ECO:0000256" key="5">
    <source>
        <dbReference type="ARBA" id="ARBA00022692"/>
    </source>
</evidence>
<evidence type="ECO:0000256" key="11">
    <source>
        <dbReference type="RuleBase" id="RU365097"/>
    </source>
</evidence>